<evidence type="ECO:0000256" key="8">
    <source>
        <dbReference type="ARBA" id="ARBA00022840"/>
    </source>
</evidence>
<evidence type="ECO:0000313" key="17">
    <source>
        <dbReference type="Proteomes" id="UP001519460"/>
    </source>
</evidence>
<keyword evidence="7" id="KW-0269">Exonuclease</keyword>
<evidence type="ECO:0000256" key="12">
    <source>
        <dbReference type="PIRSR" id="PIRSR610347-2"/>
    </source>
</evidence>
<evidence type="ECO:0000256" key="4">
    <source>
        <dbReference type="ARBA" id="ARBA00022741"/>
    </source>
</evidence>
<dbReference type="CDD" id="cd09193">
    <property type="entry name" value="PLDc_mTdp1_1"/>
    <property type="match status" value="1"/>
</dbReference>
<feature type="active site" description="Nucleophile" evidence="11">
    <location>
        <position position="362"/>
    </location>
</feature>
<evidence type="ECO:0000256" key="3">
    <source>
        <dbReference type="ARBA" id="ARBA00022722"/>
    </source>
</evidence>
<dbReference type="SUPFAM" id="SSF56024">
    <property type="entry name" value="Phospholipase D/nuclease"/>
    <property type="match status" value="2"/>
</dbReference>
<feature type="compositionally biased region" description="Polar residues" evidence="14">
    <location>
        <begin position="141"/>
        <end position="161"/>
    </location>
</feature>
<comment type="subcellular location">
    <subcellularLocation>
        <location evidence="1">Nucleus</location>
    </subcellularLocation>
</comment>
<name>A0ABD0KN22_9CAEN</name>
<keyword evidence="9" id="KW-0234">DNA repair</keyword>
<feature type="compositionally biased region" description="Polar residues" evidence="14">
    <location>
        <begin position="71"/>
        <end position="93"/>
    </location>
</feature>
<dbReference type="InterPro" id="IPR027417">
    <property type="entry name" value="P-loop_NTPase"/>
</dbReference>
<reference evidence="16 17" key="1">
    <citation type="journal article" date="2023" name="Sci. Data">
        <title>Genome assembly of the Korean intertidal mud-creeper Batillaria attramentaria.</title>
        <authorList>
            <person name="Patra A.K."/>
            <person name="Ho P.T."/>
            <person name="Jun S."/>
            <person name="Lee S.J."/>
            <person name="Kim Y."/>
            <person name="Won Y.J."/>
        </authorList>
    </citation>
    <scope>NUCLEOTIDE SEQUENCE [LARGE SCALE GENOMIC DNA]</scope>
    <source>
        <strain evidence="16">Wonlab-2016</strain>
    </source>
</reference>
<feature type="domain" description="RecA family profile 1" evidence="15">
    <location>
        <begin position="778"/>
        <end position="965"/>
    </location>
</feature>
<evidence type="ECO:0000259" key="15">
    <source>
        <dbReference type="PROSITE" id="PS50162"/>
    </source>
</evidence>
<evidence type="ECO:0000256" key="10">
    <source>
        <dbReference type="ARBA" id="ARBA00023242"/>
    </source>
</evidence>
<gene>
    <name evidence="16" type="ORF">BaRGS_00020394</name>
</gene>
<keyword evidence="3" id="KW-0540">Nuclease</keyword>
<dbReference type="InterPro" id="IPR013632">
    <property type="entry name" value="Rad51_C"/>
</dbReference>
<feature type="site" description="Interaction with DNA" evidence="13">
    <location>
        <position position="622"/>
    </location>
</feature>
<dbReference type="CDD" id="cd19491">
    <property type="entry name" value="XRCC3"/>
    <property type="match status" value="1"/>
</dbReference>
<keyword evidence="6" id="KW-0378">Hydrolase</keyword>
<dbReference type="CDD" id="cd09195">
    <property type="entry name" value="PLDc_mTdp1_2"/>
    <property type="match status" value="1"/>
</dbReference>
<evidence type="ECO:0000313" key="16">
    <source>
        <dbReference type="EMBL" id="KAK7488420.1"/>
    </source>
</evidence>
<evidence type="ECO:0000256" key="5">
    <source>
        <dbReference type="ARBA" id="ARBA00022763"/>
    </source>
</evidence>
<dbReference type="PANTHER" id="PTHR12415:SF0">
    <property type="entry name" value="TYROSYL-DNA PHOSPHODIESTERASE 1"/>
    <property type="match status" value="1"/>
</dbReference>
<accession>A0ABD0KN22</accession>
<dbReference type="EMBL" id="JACVVK020000151">
    <property type="protein sequence ID" value="KAK7488420.1"/>
    <property type="molecule type" value="Genomic_DNA"/>
</dbReference>
<dbReference type="Gene3D" id="3.30.870.10">
    <property type="entry name" value="Endonuclease Chain A"/>
    <property type="match status" value="2"/>
</dbReference>
<dbReference type="GO" id="GO:0005634">
    <property type="term" value="C:nucleus"/>
    <property type="evidence" value="ECO:0007669"/>
    <property type="project" value="UniProtKB-SubCell"/>
</dbReference>
<keyword evidence="5" id="KW-0227">DNA damage</keyword>
<protein>
    <recommendedName>
        <fullName evidence="15">RecA family profile 1 domain-containing protein</fullName>
    </recommendedName>
</protein>
<dbReference type="Pfam" id="PF08423">
    <property type="entry name" value="Rad51"/>
    <property type="match status" value="1"/>
</dbReference>
<keyword evidence="10" id="KW-0539">Nucleus</keyword>
<dbReference type="InterPro" id="IPR020588">
    <property type="entry name" value="RecA_ATP-bd"/>
</dbReference>
<keyword evidence="4" id="KW-0547">Nucleotide-binding</keyword>
<dbReference type="Gene3D" id="3.40.50.300">
    <property type="entry name" value="P-loop containing nucleotide triphosphate hydrolases"/>
    <property type="match status" value="1"/>
</dbReference>
<feature type="region of interest" description="Disordered" evidence="14">
    <location>
        <begin position="20"/>
        <end position="176"/>
    </location>
</feature>
<sequence length="1063" mass="117691">MASNLTDEEYARILQAEFEEEEKKHRKQIMADAQMAASVAKAHEISDSDTDSDATVEPPDYCSPHDGSQDLFDSSTDRPSSSKGSRQNSSPHSASKLPLERKTSKIHEVSDSDSDGEKDNRPVKQIQVEKAPHCHRPAVSRDSTVVLSKKTTLSLSNGTTNRDSESDGCRSQKGGDDKPVCKYGDKCFRKNPSHFQEFSHKVNGKGKRKSTPTEDKEVLRKKIRKRDSGQTVEPETTRKSCGKVTSDFEKTVADVFSEFQPLSLFLTKVAGIEDRFNNTGAVSLKDILSPLMGTLEASCQFNFMFDIPWLVKQYPKQFRDKPMLLVHGDQGRSEAEMKTDAAQFPHISLCRAKLEMMYGTHHTKMMFLLYDCGMRVVIHTANLISNDWHQKTQGVWISPLFPKLTEGGNTSAGASVIGDSPTKFKRDLLAYVQAYQVVPLAAWERHIRQHNMSAASVYIVGSVPGRHSGDKKMLWGHMKVKKVLKEAGPEHQKVGSWPVIGQFSSIGSLGASMDQWLCDEWLGSLSQCRGNMGTPLSHSKLQLVYPSKENVRLCLEGYGGGGCLPYSIKTARKQIYLNNFVRQWRADGRGRTEAIPHIKTYTRVSPDCKEAAWFIVTSANLSKAAWGALEKQKTQLMIRSYEIGVLFLPRHFGELESFPVGPTAEEVRDSDNVMLPIPYDLPPPNYQKGDRIWMWDVPCVDLPDRHGKKYCPPLDALYPLSHRGPSALQFHETGRPGYEASFRSWSIIFVNVTVGLTRTVAVLNLSGAEVERLTGLTTSDVTQLRDAASEAVLRGKQQVTGGILARGITEIAGESAAGKTQLCLQLCLTAQLPVTQGGLEGGAVYICTEDVFPSKRLHQLVQHFSHKYTCTQYGNGHPLQFSDQIFVEHVADFDGLDMCLQKKLPLLLSRGMVKLVVVDSVAALFRCHYDNHHLVSRAKHLSSLAARLRRMSDQHSVAIVCVNQVSANMSGTPENISRSHQSLPALGLVWADNVTCRFLMIRPEHNALPAVLDTEQTGASGDLNSQIKSGAASVRQLEVMFAPHLPSLVLPLVITGAGVTCPR</sequence>
<feature type="binding site" evidence="12">
    <location>
        <position position="599"/>
    </location>
    <ligand>
        <name>substrate</name>
    </ligand>
</feature>
<proteinExistence type="inferred from homology"/>
<evidence type="ECO:0000256" key="6">
    <source>
        <dbReference type="ARBA" id="ARBA00022801"/>
    </source>
</evidence>
<dbReference type="Proteomes" id="UP001519460">
    <property type="component" value="Unassembled WGS sequence"/>
</dbReference>
<feature type="compositionally biased region" description="Basic and acidic residues" evidence="14">
    <location>
        <begin position="98"/>
        <end position="122"/>
    </location>
</feature>
<dbReference type="InterPro" id="IPR019406">
    <property type="entry name" value="APLF_PBZ"/>
</dbReference>
<dbReference type="GO" id="GO:0006281">
    <property type="term" value="P:DNA repair"/>
    <property type="evidence" value="ECO:0007669"/>
    <property type="project" value="UniProtKB-KW"/>
</dbReference>
<dbReference type="PROSITE" id="PS50162">
    <property type="entry name" value="RECA_2"/>
    <property type="match status" value="1"/>
</dbReference>
<dbReference type="GO" id="GO:0004527">
    <property type="term" value="F:exonuclease activity"/>
    <property type="evidence" value="ECO:0007669"/>
    <property type="project" value="UniProtKB-KW"/>
</dbReference>
<keyword evidence="17" id="KW-1185">Reference proteome</keyword>
<evidence type="ECO:0000256" key="13">
    <source>
        <dbReference type="PIRSR" id="PIRSR610347-3"/>
    </source>
</evidence>
<evidence type="ECO:0000256" key="9">
    <source>
        <dbReference type="ARBA" id="ARBA00023204"/>
    </source>
</evidence>
<dbReference type="AlphaFoldDB" id="A0ABD0KN22"/>
<feature type="region of interest" description="Disordered" evidence="14">
    <location>
        <begin position="198"/>
        <end position="218"/>
    </location>
</feature>
<feature type="compositionally biased region" description="Basic and acidic residues" evidence="14">
    <location>
        <begin position="162"/>
        <end position="176"/>
    </location>
</feature>
<evidence type="ECO:0000256" key="11">
    <source>
        <dbReference type="PIRSR" id="PIRSR610347-1"/>
    </source>
</evidence>
<comment type="caution">
    <text evidence="16">The sequence shown here is derived from an EMBL/GenBank/DDBJ whole genome shotgun (WGS) entry which is preliminary data.</text>
</comment>
<feature type="binding site" evidence="12">
    <location>
        <position position="364"/>
    </location>
    <ligand>
        <name>substrate</name>
    </ligand>
</feature>
<dbReference type="GO" id="GO:0005524">
    <property type="term" value="F:ATP binding"/>
    <property type="evidence" value="ECO:0007669"/>
    <property type="project" value="UniProtKB-KW"/>
</dbReference>
<dbReference type="SUPFAM" id="SSF52540">
    <property type="entry name" value="P-loop containing nucleoside triphosphate hydrolases"/>
    <property type="match status" value="1"/>
</dbReference>
<keyword evidence="8" id="KW-0067">ATP-binding</keyword>
<comment type="similarity">
    <text evidence="2">Belongs to the tyrosyl-DNA phosphodiesterase family.</text>
</comment>
<evidence type="ECO:0000256" key="14">
    <source>
        <dbReference type="SAM" id="MobiDB-lite"/>
    </source>
</evidence>
<organism evidence="16 17">
    <name type="scientific">Batillaria attramentaria</name>
    <dbReference type="NCBI Taxonomy" id="370345"/>
    <lineage>
        <taxon>Eukaryota</taxon>
        <taxon>Metazoa</taxon>
        <taxon>Spiralia</taxon>
        <taxon>Lophotrochozoa</taxon>
        <taxon>Mollusca</taxon>
        <taxon>Gastropoda</taxon>
        <taxon>Caenogastropoda</taxon>
        <taxon>Sorbeoconcha</taxon>
        <taxon>Cerithioidea</taxon>
        <taxon>Batillariidae</taxon>
        <taxon>Batillaria</taxon>
    </lineage>
</organism>
<dbReference type="InterPro" id="IPR047348">
    <property type="entry name" value="XRCC3-like_C"/>
</dbReference>
<evidence type="ECO:0000256" key="7">
    <source>
        <dbReference type="ARBA" id="ARBA00022839"/>
    </source>
</evidence>
<evidence type="ECO:0000256" key="1">
    <source>
        <dbReference type="ARBA" id="ARBA00004123"/>
    </source>
</evidence>
<dbReference type="Pfam" id="PF10283">
    <property type="entry name" value="zf-CCHH"/>
    <property type="match status" value="1"/>
</dbReference>
<dbReference type="Pfam" id="PF06087">
    <property type="entry name" value="Tyr-DNA_phospho"/>
    <property type="match status" value="1"/>
</dbReference>
<dbReference type="InterPro" id="IPR010347">
    <property type="entry name" value="Tdp1"/>
</dbReference>
<dbReference type="PANTHER" id="PTHR12415">
    <property type="entry name" value="TYROSYL-DNA PHOSPHODIESTERASE 1"/>
    <property type="match status" value="1"/>
</dbReference>
<feature type="active site" description="Proton donor/acceptor" evidence="11">
    <location>
        <position position="597"/>
    </location>
</feature>
<evidence type="ECO:0000256" key="2">
    <source>
        <dbReference type="ARBA" id="ARBA00010205"/>
    </source>
</evidence>